<accession>A0A2M9F0G9</accession>
<dbReference type="OrthoDB" id="5431035at2"/>
<gene>
    <name evidence="2" type="ORF">CQS04_07285</name>
</gene>
<feature type="transmembrane region" description="Helical" evidence="1">
    <location>
        <begin position="99"/>
        <end position="118"/>
    </location>
</feature>
<dbReference type="Proteomes" id="UP000228680">
    <property type="component" value="Unassembled WGS sequence"/>
</dbReference>
<evidence type="ECO:0000313" key="3">
    <source>
        <dbReference type="Proteomes" id="UP000228680"/>
    </source>
</evidence>
<keyword evidence="3" id="KW-1185">Reference proteome</keyword>
<dbReference type="AlphaFoldDB" id="A0A2M9F0G9"/>
<name>A0A2M9F0G9_9BACL</name>
<dbReference type="RefSeq" id="WP_100353496.1">
    <property type="nucleotide sequence ID" value="NZ_PCGR01000002.1"/>
</dbReference>
<feature type="transmembrane region" description="Helical" evidence="1">
    <location>
        <begin position="73"/>
        <end position="92"/>
    </location>
</feature>
<dbReference type="GO" id="GO:0022857">
    <property type="term" value="F:transmembrane transporter activity"/>
    <property type="evidence" value="ECO:0007669"/>
    <property type="project" value="InterPro"/>
</dbReference>
<keyword evidence="1" id="KW-1133">Transmembrane helix</keyword>
<protein>
    <submittedName>
        <fullName evidence="2">ECF transporter S component</fullName>
    </submittedName>
</protein>
<proteinExistence type="predicted"/>
<feature type="transmembrane region" description="Helical" evidence="1">
    <location>
        <begin position="6"/>
        <end position="25"/>
    </location>
</feature>
<dbReference type="Pfam" id="PF12822">
    <property type="entry name" value="ECF_trnsprt"/>
    <property type="match status" value="1"/>
</dbReference>
<organism evidence="2 3">
    <name type="scientific">Chryseomicrobium excrementi</name>
    <dbReference type="NCBI Taxonomy" id="2041346"/>
    <lineage>
        <taxon>Bacteria</taxon>
        <taxon>Bacillati</taxon>
        <taxon>Bacillota</taxon>
        <taxon>Bacilli</taxon>
        <taxon>Bacillales</taxon>
        <taxon>Caryophanaceae</taxon>
        <taxon>Chryseomicrobium</taxon>
    </lineage>
</organism>
<dbReference type="InterPro" id="IPR024529">
    <property type="entry name" value="ECF_trnsprt_substrate-spec"/>
</dbReference>
<evidence type="ECO:0000256" key="1">
    <source>
        <dbReference type="SAM" id="Phobius"/>
    </source>
</evidence>
<dbReference type="Gene3D" id="1.10.1760.20">
    <property type="match status" value="1"/>
</dbReference>
<feature type="transmembrane region" description="Helical" evidence="1">
    <location>
        <begin position="37"/>
        <end position="61"/>
    </location>
</feature>
<evidence type="ECO:0000313" key="2">
    <source>
        <dbReference type="EMBL" id="PJK16950.1"/>
    </source>
</evidence>
<reference evidence="2 3" key="1">
    <citation type="submission" date="2017-10" db="EMBL/GenBank/DDBJ databases">
        <title>Draft genome of Chryseomicrobium casticus sp. nov.</title>
        <authorList>
            <person name="Chakraborty R."/>
            <person name="Saha T."/>
        </authorList>
    </citation>
    <scope>NUCLEOTIDE SEQUENCE [LARGE SCALE GENOMIC DNA]</scope>
    <source>
        <strain evidence="2 3">ET03</strain>
    </source>
</reference>
<keyword evidence="1" id="KW-0472">Membrane</keyword>
<dbReference type="EMBL" id="PCGR01000002">
    <property type="protein sequence ID" value="PJK16950.1"/>
    <property type="molecule type" value="Genomic_DNA"/>
</dbReference>
<feature type="transmembrane region" description="Helical" evidence="1">
    <location>
        <begin position="124"/>
        <end position="150"/>
    </location>
</feature>
<comment type="caution">
    <text evidence="2">The sequence shown here is derived from an EMBL/GenBank/DDBJ whole genome shotgun (WGS) entry which is preliminary data.</text>
</comment>
<sequence length="160" mass="17039">MGVTRNWTLAALFIALCGIGALLKIPGPFSSVALDLAPALISTLFLGPVWAGVIAAFGHLISAFTGGLPLGPFHAIVALEMLIIVLVFGLMMKRGWRSAGFLFVTLATGLLAPLPFYFLISPALYLTLVPILLVATAINCAVAWIAVPFLKRIKPREVIR</sequence>
<keyword evidence="1" id="KW-0812">Transmembrane</keyword>